<keyword evidence="2" id="KW-0812">Transmembrane</keyword>
<organism evidence="3 4">
    <name type="scientific">Microbotryum silenes-dioicae</name>
    <dbReference type="NCBI Taxonomy" id="796604"/>
    <lineage>
        <taxon>Eukaryota</taxon>
        <taxon>Fungi</taxon>
        <taxon>Dikarya</taxon>
        <taxon>Basidiomycota</taxon>
        <taxon>Pucciniomycotina</taxon>
        <taxon>Microbotryomycetes</taxon>
        <taxon>Microbotryales</taxon>
        <taxon>Microbotryaceae</taxon>
        <taxon>Microbotryum</taxon>
    </lineage>
</organism>
<evidence type="ECO:0000313" key="4">
    <source>
        <dbReference type="Proteomes" id="UP000249464"/>
    </source>
</evidence>
<reference evidence="3 4" key="1">
    <citation type="submission" date="2016-11" db="EMBL/GenBank/DDBJ databases">
        <authorList>
            <person name="Jaros S."/>
            <person name="Januszkiewicz K."/>
            <person name="Wedrychowicz H."/>
        </authorList>
    </citation>
    <scope>NUCLEOTIDE SEQUENCE [LARGE SCALE GENOMIC DNA]</scope>
</reference>
<keyword evidence="2" id="KW-1133">Transmembrane helix</keyword>
<evidence type="ECO:0000256" key="2">
    <source>
        <dbReference type="SAM" id="Phobius"/>
    </source>
</evidence>
<dbReference type="EMBL" id="FQNC01000011">
    <property type="protein sequence ID" value="SGY11940.1"/>
    <property type="molecule type" value="Genomic_DNA"/>
</dbReference>
<evidence type="ECO:0000313" key="3">
    <source>
        <dbReference type="EMBL" id="SGY11940.1"/>
    </source>
</evidence>
<feature type="transmembrane region" description="Helical" evidence="2">
    <location>
        <begin position="81"/>
        <end position="97"/>
    </location>
</feature>
<keyword evidence="2" id="KW-0472">Membrane</keyword>
<dbReference type="AlphaFoldDB" id="A0A2X0LT84"/>
<accession>A0A2X0LT84</accession>
<dbReference type="STRING" id="796604.A0A2X0LT84"/>
<gene>
    <name evidence="3" type="primary">BQ5605_C011g06330</name>
    <name evidence="3" type="ORF">BQ5605_C011G06330</name>
</gene>
<name>A0A2X0LT84_9BASI</name>
<keyword evidence="4" id="KW-1185">Reference proteome</keyword>
<sequence length="207" mass="22765">MLGEDIGRTVTRLTHRKQNSRPVATYNGHRRNSFITPDIDELTELRARQRTFDGAYTRTALGLFDYALLILKIFSAEFAKIGLLYVILGTLILLIGYHRARRGDVDFADEYRISPTTTVSPPSTSAETTSKTPEPRTAPSEAHPDSNPEPLNTTQAAMVASAPPHVTQAVGPKLWGRPFRTSGDVVVVLCLVCVVLYAAIFALVIEL</sequence>
<dbReference type="PANTHER" id="PTHR38646:SF1">
    <property type="entry name" value="DUF202 DOMAIN-CONTAINING PROTEIN"/>
    <property type="match status" value="1"/>
</dbReference>
<proteinExistence type="predicted"/>
<evidence type="ECO:0000256" key="1">
    <source>
        <dbReference type="SAM" id="MobiDB-lite"/>
    </source>
</evidence>
<protein>
    <submittedName>
        <fullName evidence="3">BQ5605_C011g06330 protein</fullName>
    </submittedName>
</protein>
<feature type="region of interest" description="Disordered" evidence="1">
    <location>
        <begin position="116"/>
        <end position="152"/>
    </location>
</feature>
<dbReference type="PANTHER" id="PTHR38646">
    <property type="entry name" value="YALI0F00814P"/>
    <property type="match status" value="1"/>
</dbReference>
<feature type="compositionally biased region" description="Low complexity" evidence="1">
    <location>
        <begin position="116"/>
        <end position="132"/>
    </location>
</feature>
<dbReference type="Proteomes" id="UP000249464">
    <property type="component" value="Unassembled WGS sequence"/>
</dbReference>
<feature type="transmembrane region" description="Helical" evidence="2">
    <location>
        <begin position="185"/>
        <end position="205"/>
    </location>
</feature>